<dbReference type="FunFam" id="3.30.40.10:FF:000478">
    <property type="entry name" value="Ring finger protein 207"/>
    <property type="match status" value="1"/>
</dbReference>
<keyword evidence="3" id="KW-0963">Cytoplasm</keyword>
<dbReference type="PANTHER" id="PTHR22635">
    <property type="entry name" value="RING FINGER PROTEIN 207"/>
    <property type="match status" value="1"/>
</dbReference>
<evidence type="ECO:0000256" key="3">
    <source>
        <dbReference type="ARBA" id="ARBA00022490"/>
    </source>
</evidence>
<dbReference type="InterPro" id="IPR000315">
    <property type="entry name" value="Znf_B-box"/>
</dbReference>
<keyword evidence="6" id="KW-0862">Zinc</keyword>
<feature type="domain" description="RING-type" evidence="10">
    <location>
        <begin position="14"/>
        <end position="52"/>
    </location>
</feature>
<evidence type="ECO:0000259" key="10">
    <source>
        <dbReference type="PROSITE" id="PS50089"/>
    </source>
</evidence>
<dbReference type="InterPro" id="IPR013083">
    <property type="entry name" value="Znf_RING/FYVE/PHD"/>
</dbReference>
<dbReference type="Gene3D" id="3.30.40.10">
    <property type="entry name" value="Zinc/RING finger domain, C3HC4 (zinc finger)"/>
    <property type="match status" value="1"/>
</dbReference>
<dbReference type="Gene3D" id="1.20.58.1540">
    <property type="entry name" value="Actin interacting protein 3, C-terminal domain"/>
    <property type="match status" value="1"/>
</dbReference>
<comment type="subcellular location">
    <subcellularLocation>
        <location evidence="1">Cytoplasm</location>
    </subcellularLocation>
</comment>
<dbReference type="AlphaFoldDB" id="A0A835NNZ1"/>
<reference evidence="13" key="3">
    <citation type="submission" date="2022-01" db="EMBL/GenBank/DDBJ databases">
        <authorList>
            <person name="Rubenstein D.R."/>
        </authorList>
    </citation>
    <scope>NUCLEOTIDE SEQUENCE</scope>
    <source>
        <strain evidence="13">SS15</strain>
        <tissue evidence="13">Liver</tissue>
    </source>
</reference>
<gene>
    <name evidence="13" type="ORF">IHE44_0007925</name>
    <name evidence="12" type="ORF">IHE44_014832</name>
</gene>
<evidence type="ECO:0000256" key="8">
    <source>
        <dbReference type="SAM" id="Coils"/>
    </source>
</evidence>
<proteinExistence type="predicted"/>
<evidence type="ECO:0000313" key="14">
    <source>
        <dbReference type="Proteomes" id="UP000618051"/>
    </source>
</evidence>
<keyword evidence="4" id="KW-0479">Metal-binding</keyword>
<dbReference type="Pfam" id="PF13445">
    <property type="entry name" value="zf-RING_UBOX"/>
    <property type="match status" value="1"/>
</dbReference>
<dbReference type="InterPro" id="IPR039320">
    <property type="entry name" value="RNF207"/>
</dbReference>
<dbReference type="GO" id="GO:0030544">
    <property type="term" value="F:Hsp70 protein binding"/>
    <property type="evidence" value="ECO:0007669"/>
    <property type="project" value="InterPro"/>
</dbReference>
<evidence type="ECO:0000256" key="4">
    <source>
        <dbReference type="ARBA" id="ARBA00022723"/>
    </source>
</evidence>
<feature type="domain" description="B box-type" evidence="11">
    <location>
        <begin position="112"/>
        <end position="143"/>
    </location>
</feature>
<sequence>MAELEKVNCHPLVCLLCHEPYQHPCLLDCYHNFCASCLRGRASDGRLRCPLCGHPSVVRGGTGLPPVDRLLQFLVDSSADSEEDVQCANCDRCCTKAVRAAGWTGRELDTMYFCNTCGQPLCAPCREETHRARMFTRHEIVSLSKRTKDIHKKCRYAMFLSPAALHEEPYIMFSTEKKSMLCINCFRDMQGESRAHCIDIETAYMQGCQRLDQAVMAVKELQTSTREAIVLLKAMIEEVRNSASEEEAAINSLFSRMQCLGMPGAGWLPGVLQRLCHALLCCSQHEEKEKAFKEQLAHLASLLPTLQVHLVTCSAFLSSANKAEFLDLGYQLMERLQRIVKLPHRLRPAQTSKINSEYRAEFARCLEPLLMLSPRRSVVYWTKERWHLTPTAAHLQHVTVTSPCRLPGGQCSKTLMVPSCPPTSDKMSTGPMVKKPTMHRYISTKVLLAEGRETPFAEHCRNYENTYRMLQTEIQGLKDQVQELHRDLTKHHSLIKSEIMSEILQKSLQMDVQIAAHYSAVEMMRSVFEEVWEETYQRVANEQEIYEGTGDLVLLHVPPVPTLWGWPCPSPLLSPPAQLHDLLQLRQENSCLSTITKQIAPYVRSIAKVKERLEPRLQEPQEPKEEQAQMLLKICDDNEVVPRDASPSSNKGASSSPGEGFMPRDTPEDPSPKNKDCCRGQQKSGAESATLKELAP</sequence>
<evidence type="ECO:0000313" key="13">
    <source>
        <dbReference type="EMBL" id="KAI1231474.1"/>
    </source>
</evidence>
<dbReference type="Proteomes" id="UP000618051">
    <property type="component" value="Unassembled WGS sequence"/>
</dbReference>
<dbReference type="GO" id="GO:0044325">
    <property type="term" value="F:transmembrane transporter binding"/>
    <property type="evidence" value="ECO:0007669"/>
    <property type="project" value="TreeGrafter"/>
</dbReference>
<dbReference type="GO" id="GO:1901207">
    <property type="term" value="P:regulation of heart looping"/>
    <property type="evidence" value="ECO:0007669"/>
    <property type="project" value="TreeGrafter"/>
</dbReference>
<evidence type="ECO:0000256" key="9">
    <source>
        <dbReference type="SAM" id="MobiDB-lite"/>
    </source>
</evidence>
<feature type="compositionally biased region" description="Low complexity" evidence="9">
    <location>
        <begin position="645"/>
        <end position="658"/>
    </location>
</feature>
<dbReference type="PROSITE" id="PS00518">
    <property type="entry name" value="ZF_RING_1"/>
    <property type="match status" value="1"/>
</dbReference>
<dbReference type="GO" id="GO:0048471">
    <property type="term" value="C:perinuclear region of cytoplasm"/>
    <property type="evidence" value="ECO:0007669"/>
    <property type="project" value="TreeGrafter"/>
</dbReference>
<dbReference type="Pfam" id="PF00643">
    <property type="entry name" value="zf-B_box"/>
    <property type="match status" value="1"/>
</dbReference>
<reference evidence="12" key="1">
    <citation type="submission" date="2020-10" db="EMBL/GenBank/DDBJ databases">
        <title>Feather gene expression reveals the developmental basis of iridescence in African starlings.</title>
        <authorList>
            <person name="Rubenstein D.R."/>
        </authorList>
    </citation>
    <scope>NUCLEOTIDE SEQUENCE</scope>
    <source>
        <strain evidence="12">SS15</strain>
        <tissue evidence="12">Liver</tissue>
    </source>
</reference>
<evidence type="ECO:0000256" key="5">
    <source>
        <dbReference type="ARBA" id="ARBA00022771"/>
    </source>
</evidence>
<dbReference type="InterPro" id="IPR017907">
    <property type="entry name" value="Znf_RING_CS"/>
</dbReference>
<organism evidence="12">
    <name type="scientific">Lamprotornis superbus</name>
    <dbReference type="NCBI Taxonomy" id="245042"/>
    <lineage>
        <taxon>Eukaryota</taxon>
        <taxon>Metazoa</taxon>
        <taxon>Chordata</taxon>
        <taxon>Craniata</taxon>
        <taxon>Vertebrata</taxon>
        <taxon>Euteleostomi</taxon>
        <taxon>Archelosauria</taxon>
        <taxon>Archosauria</taxon>
        <taxon>Dinosauria</taxon>
        <taxon>Saurischia</taxon>
        <taxon>Theropoda</taxon>
        <taxon>Coelurosauria</taxon>
        <taxon>Aves</taxon>
        <taxon>Neognathae</taxon>
        <taxon>Neoaves</taxon>
        <taxon>Telluraves</taxon>
        <taxon>Australaves</taxon>
        <taxon>Passeriformes</taxon>
        <taxon>Sturnidae</taxon>
        <taxon>Lamprotornis</taxon>
    </lineage>
</organism>
<dbReference type="EMBL" id="JADDUC020000026">
    <property type="protein sequence ID" value="KAI1231474.1"/>
    <property type="molecule type" value="Genomic_DNA"/>
</dbReference>
<evidence type="ECO:0000256" key="2">
    <source>
        <dbReference type="ARBA" id="ARBA00021526"/>
    </source>
</evidence>
<feature type="region of interest" description="Disordered" evidence="9">
    <location>
        <begin position="638"/>
        <end position="696"/>
    </location>
</feature>
<dbReference type="CDD" id="cd19814">
    <property type="entry name" value="Bbox1_RNF207-like"/>
    <property type="match status" value="1"/>
</dbReference>
<keyword evidence="8" id="KW-0175">Coiled coil</keyword>
<evidence type="ECO:0000313" key="12">
    <source>
        <dbReference type="EMBL" id="KAG0119142.1"/>
    </source>
</evidence>
<dbReference type="PROSITE" id="PS50119">
    <property type="entry name" value="ZF_BBOX"/>
    <property type="match status" value="1"/>
</dbReference>
<accession>A0A835NNZ1</accession>
<evidence type="ECO:0000259" key="11">
    <source>
        <dbReference type="PROSITE" id="PS50119"/>
    </source>
</evidence>
<dbReference type="InterPro" id="IPR027370">
    <property type="entry name" value="Znf-RING_euk"/>
</dbReference>
<dbReference type="GO" id="GO:0055117">
    <property type="term" value="P:regulation of cardiac muscle contraction"/>
    <property type="evidence" value="ECO:0007669"/>
    <property type="project" value="TreeGrafter"/>
</dbReference>
<dbReference type="PANTHER" id="PTHR22635:SF0">
    <property type="entry name" value="RING FINGER PROTEIN 207"/>
    <property type="match status" value="1"/>
</dbReference>
<dbReference type="SUPFAM" id="SSF57850">
    <property type="entry name" value="RING/U-box"/>
    <property type="match status" value="1"/>
</dbReference>
<dbReference type="PROSITE" id="PS50089">
    <property type="entry name" value="ZF_RING_2"/>
    <property type="match status" value="1"/>
</dbReference>
<name>A0A835NNZ1_9PASS</name>
<dbReference type="OrthoDB" id="9049620at2759"/>
<keyword evidence="14" id="KW-1185">Reference proteome</keyword>
<evidence type="ECO:0000256" key="7">
    <source>
        <dbReference type="PROSITE-ProRule" id="PRU00024"/>
    </source>
</evidence>
<dbReference type="CDD" id="cd16558">
    <property type="entry name" value="RING-HC_RNF207"/>
    <property type="match status" value="1"/>
</dbReference>
<dbReference type="GO" id="GO:0008270">
    <property type="term" value="F:zinc ion binding"/>
    <property type="evidence" value="ECO:0007669"/>
    <property type="project" value="UniProtKB-KW"/>
</dbReference>
<dbReference type="SMART" id="SM00184">
    <property type="entry name" value="RING"/>
    <property type="match status" value="1"/>
</dbReference>
<feature type="coiled-coil region" evidence="8">
    <location>
        <begin position="460"/>
        <end position="487"/>
    </location>
</feature>
<feature type="compositionally biased region" description="Basic and acidic residues" evidence="9">
    <location>
        <begin position="665"/>
        <end position="678"/>
    </location>
</feature>
<protein>
    <recommendedName>
        <fullName evidence="2">RING finger protein 207</fullName>
    </recommendedName>
</protein>
<evidence type="ECO:0000256" key="6">
    <source>
        <dbReference type="ARBA" id="ARBA00022833"/>
    </source>
</evidence>
<dbReference type="GO" id="GO:1905026">
    <property type="term" value="P:positive regulation of membrane repolarization during ventricular cardiac muscle cell action potential"/>
    <property type="evidence" value="ECO:0007669"/>
    <property type="project" value="UniProtKB-ARBA"/>
</dbReference>
<reference evidence="13 14" key="2">
    <citation type="journal article" date="2021" name="J. Hered.">
        <title>Feather Gene Expression Elucidates the Developmental Basis of Plumage Iridescence in African Starlings.</title>
        <authorList>
            <person name="Rubenstein D.R."/>
            <person name="Corvelo A."/>
            <person name="MacManes M.D."/>
            <person name="Maia R."/>
            <person name="Narzisi G."/>
            <person name="Rousaki A."/>
            <person name="Vandenabeele P."/>
            <person name="Shawkey M.D."/>
            <person name="Solomon J."/>
        </authorList>
    </citation>
    <scope>NUCLEOTIDE SEQUENCE [LARGE SCALE GENOMIC DNA]</scope>
    <source>
        <strain evidence="13">SS15</strain>
    </source>
</reference>
<evidence type="ECO:0000256" key="1">
    <source>
        <dbReference type="ARBA" id="ARBA00004496"/>
    </source>
</evidence>
<comment type="caution">
    <text evidence="12">The sequence shown here is derived from an EMBL/GenBank/DDBJ whole genome shotgun (WGS) entry which is preliminary data.</text>
</comment>
<dbReference type="InterPro" id="IPR001841">
    <property type="entry name" value="Znf_RING"/>
</dbReference>
<dbReference type="EMBL" id="JADDUC010000093">
    <property type="protein sequence ID" value="KAG0119142.1"/>
    <property type="molecule type" value="Genomic_DNA"/>
</dbReference>
<keyword evidence="5 7" id="KW-0863">Zinc-finger</keyword>